<feature type="compositionally biased region" description="Basic and acidic residues" evidence="2">
    <location>
        <begin position="255"/>
        <end position="267"/>
    </location>
</feature>
<reference evidence="3" key="1">
    <citation type="submission" date="2022-10" db="EMBL/GenBank/DDBJ databases">
        <authorList>
            <person name="Chen Y."/>
            <person name="Dougan E. K."/>
            <person name="Chan C."/>
            <person name="Rhodes N."/>
            <person name="Thang M."/>
        </authorList>
    </citation>
    <scope>NUCLEOTIDE SEQUENCE</scope>
</reference>
<protein>
    <submittedName>
        <fullName evidence="3">Uncharacterized protein</fullName>
    </submittedName>
</protein>
<feature type="compositionally biased region" description="Basic and acidic residues" evidence="2">
    <location>
        <begin position="237"/>
        <end position="248"/>
    </location>
</feature>
<feature type="region of interest" description="Disordered" evidence="2">
    <location>
        <begin position="237"/>
        <end position="267"/>
    </location>
</feature>
<organism evidence="3">
    <name type="scientific">Cladocopium goreaui</name>
    <dbReference type="NCBI Taxonomy" id="2562237"/>
    <lineage>
        <taxon>Eukaryota</taxon>
        <taxon>Sar</taxon>
        <taxon>Alveolata</taxon>
        <taxon>Dinophyceae</taxon>
        <taxon>Suessiales</taxon>
        <taxon>Symbiodiniaceae</taxon>
        <taxon>Cladocopium</taxon>
    </lineage>
</organism>
<name>A0A9P1GHU8_9DINO</name>
<sequence>MCKPKKTRKDLNVPEWVVSEYKSRPQNETAALLVNCNFDKAQFIASLEIVVKRRSSQKVTIDEEWLSEKEMKDDYGWSTKNLYDGVEEYYVVVKEKGQREQEHVEEETRSKRKALEASEEPNLSANALAGLKAMEDRHAAEAAEPADSTSSQADEKKLRKFLESMIQKSGKIRSLVREIADVYSKSDVLQKSKRQLEDELQKLDGQYDVCNNVMAKGEVNGFGPECSTACAAEAKTRNAKRYEKKDADLPGSPPVKKEKKDKTDKRAGNAVKAFSKDIGQGVLASKGGDGLGQPLVTAWRPEMGKVWEACRHHSVLPSPLQSRNGWHIYHLNFKGISKRGCKNMRLGGDTVNTEEVDGVSSCRAAIRAAKGIVSDLGEDVAAKSRGLTELSRCHETTSERDVERLTRKFNLSLRIPITELQKSPGVRYTGTFHVIALRDWIQYIVSHGLWHVLLGLHNADGKRERAILREFWRLYRIAHPQHQLFDAIQKYAIDEGRLLPVLMHGDEGRGRKKSPFLVTSFHSVLGFGTNLANSERKRRKYLSMKLNYCGSTNTSRMISGCLPKMSKDEAALQDLLTYTTGDCWRMLEHGVLDADGQRYHAACINAVGDWMWLAKAGNLERSFSNVPKKPLVAGSRPKGICHLCLAGRPGFDFENLSSDPAWLGTLFTPGDEPWKSKPILLSLPHDPARAAGFFAYDVWHAFHLGLGKSFVAAVLACISDRFGASTVDARFLELTDLYLQFCDESREPAYITAITKESCEWPDRKTFPNGQWHKGHGTTTLLRFLESWFSKNNVADDLILSMCAEAVVVLNRCFHEMYASDLWLEVSACHRIGGIGMQFLCLYQRLALEAFSQSKALFAYLPKCHIVHHIMMGLAKAHVASLNPLTFGVQIDEDFIGKKSRVARRVAPTQVIKRVLQRSLQIAYADWQEAGYIK</sequence>
<dbReference type="AlphaFoldDB" id="A0A9P1GHU8"/>
<evidence type="ECO:0000256" key="2">
    <source>
        <dbReference type="SAM" id="MobiDB-lite"/>
    </source>
</evidence>
<feature type="coiled-coil region" evidence="1">
    <location>
        <begin position="186"/>
        <end position="213"/>
    </location>
</feature>
<feature type="region of interest" description="Disordered" evidence="2">
    <location>
        <begin position="100"/>
        <end position="121"/>
    </location>
</feature>
<evidence type="ECO:0000313" key="4">
    <source>
        <dbReference type="EMBL" id="CAL4801843.1"/>
    </source>
</evidence>
<proteinExistence type="predicted"/>
<comment type="caution">
    <text evidence="3">The sequence shown here is derived from an EMBL/GenBank/DDBJ whole genome shotgun (WGS) entry which is preliminary data.</text>
</comment>
<evidence type="ECO:0000313" key="5">
    <source>
        <dbReference type="Proteomes" id="UP001152797"/>
    </source>
</evidence>
<accession>A0A9P1GHU8</accession>
<keyword evidence="1" id="KW-0175">Coiled coil</keyword>
<dbReference type="EMBL" id="CAMXCT020006401">
    <property type="protein sequence ID" value="CAL1167906.1"/>
    <property type="molecule type" value="Genomic_DNA"/>
</dbReference>
<dbReference type="EMBL" id="CAMXCT030006401">
    <property type="protein sequence ID" value="CAL4801843.1"/>
    <property type="molecule type" value="Genomic_DNA"/>
</dbReference>
<reference evidence="4 5" key="2">
    <citation type="submission" date="2024-05" db="EMBL/GenBank/DDBJ databases">
        <authorList>
            <person name="Chen Y."/>
            <person name="Shah S."/>
            <person name="Dougan E. K."/>
            <person name="Thang M."/>
            <person name="Chan C."/>
        </authorList>
    </citation>
    <scope>NUCLEOTIDE SEQUENCE [LARGE SCALE GENOMIC DNA]</scope>
</reference>
<dbReference type="Proteomes" id="UP001152797">
    <property type="component" value="Unassembled WGS sequence"/>
</dbReference>
<keyword evidence="5" id="KW-1185">Reference proteome</keyword>
<evidence type="ECO:0000256" key="1">
    <source>
        <dbReference type="SAM" id="Coils"/>
    </source>
</evidence>
<evidence type="ECO:0000313" key="3">
    <source>
        <dbReference type="EMBL" id="CAI4014531.1"/>
    </source>
</evidence>
<gene>
    <name evidence="3" type="ORF">C1SCF055_LOCUS39431</name>
</gene>
<dbReference type="EMBL" id="CAMXCT010006401">
    <property type="protein sequence ID" value="CAI4014531.1"/>
    <property type="molecule type" value="Genomic_DNA"/>
</dbReference>
<feature type="compositionally biased region" description="Basic and acidic residues" evidence="2">
    <location>
        <begin position="100"/>
        <end position="116"/>
    </location>
</feature>